<comment type="caution">
    <text evidence="3">The sequence shown here is derived from an EMBL/GenBank/DDBJ whole genome shotgun (WGS) entry which is preliminary data.</text>
</comment>
<feature type="binding site" evidence="2">
    <location>
        <position position="143"/>
    </location>
    <ligand>
        <name>Fe cation</name>
        <dbReference type="ChEBI" id="CHEBI:24875"/>
    </ligand>
</feature>
<dbReference type="AlphaFoldDB" id="A0A0G1Z787"/>
<evidence type="ECO:0000313" key="3">
    <source>
        <dbReference type="EMBL" id="KKW14794.1"/>
    </source>
</evidence>
<dbReference type="PATRIC" id="fig|1618665.3.peg.534"/>
<dbReference type="Proteomes" id="UP000034224">
    <property type="component" value="Unassembled WGS sequence"/>
</dbReference>
<dbReference type="InterPro" id="IPR023635">
    <property type="entry name" value="Peptide_deformylase"/>
</dbReference>
<dbReference type="STRING" id="1618665.UY55_C0003G0010"/>
<organism evidence="3 4">
    <name type="scientific">Candidatus Jorgensenbacteria bacterium GW2011_GWB1_50_10</name>
    <dbReference type="NCBI Taxonomy" id="1618665"/>
    <lineage>
        <taxon>Bacteria</taxon>
        <taxon>Candidatus Joergenseniibacteriota</taxon>
    </lineage>
</organism>
<dbReference type="GO" id="GO:0046872">
    <property type="term" value="F:metal ion binding"/>
    <property type="evidence" value="ECO:0007669"/>
    <property type="project" value="UniProtKB-KW"/>
</dbReference>
<reference evidence="3 4" key="1">
    <citation type="journal article" date="2015" name="Nature">
        <title>rRNA introns, odd ribosomes, and small enigmatic genomes across a large radiation of phyla.</title>
        <authorList>
            <person name="Brown C.T."/>
            <person name="Hug L.A."/>
            <person name="Thomas B.C."/>
            <person name="Sharon I."/>
            <person name="Castelle C.J."/>
            <person name="Singh A."/>
            <person name="Wilkins M.J."/>
            <person name="Williams K.H."/>
            <person name="Banfield J.F."/>
        </authorList>
    </citation>
    <scope>NUCLEOTIDE SEQUENCE [LARGE SCALE GENOMIC DNA]</scope>
</reference>
<comment type="function">
    <text evidence="2">Removes the formyl group from the N-terminal Met of newly synthesized proteins. Requires at least a dipeptide for an efficient rate of reaction. N-terminal L-methionine is a prerequisite for activity but the enzyme has broad specificity at other positions.</text>
</comment>
<feature type="binding site" evidence="2">
    <location>
        <position position="147"/>
    </location>
    <ligand>
        <name>Fe cation</name>
        <dbReference type="ChEBI" id="CHEBI:24875"/>
    </ligand>
</feature>
<dbReference type="SUPFAM" id="SSF56420">
    <property type="entry name" value="Peptide deformylase"/>
    <property type="match status" value="1"/>
</dbReference>
<dbReference type="Pfam" id="PF01327">
    <property type="entry name" value="Pep_deformylase"/>
    <property type="match status" value="1"/>
</dbReference>
<evidence type="ECO:0000256" key="2">
    <source>
        <dbReference type="HAMAP-Rule" id="MF_00163"/>
    </source>
</evidence>
<protein>
    <recommendedName>
        <fullName evidence="2">Peptide deformylase</fullName>
        <shortName evidence="2">PDF</shortName>
        <ecNumber evidence="2">3.5.1.88</ecNumber>
    </recommendedName>
    <alternativeName>
        <fullName evidence="2">Polypeptide deformylase</fullName>
    </alternativeName>
</protein>
<proteinExistence type="inferred from homology"/>
<accession>A0A0G1Z787</accession>
<sequence length="169" mass="19191">MRILTIKNKKDLSVLRQKLPFFDLSKAKKSELREVIKQMRAAMKAAPGVGLAANQVGRTERLFVAQVPKSRDSTSDEKFYAILNPKIVKLSEGKIIEEEGCLSVPETYGAVPRAEKVVLEGETLEGKKIRIKAWGLLARVFQHEVDHLDGKTFLDRTKEIYKVEADRRR</sequence>
<dbReference type="HAMAP" id="MF_00163">
    <property type="entry name" value="Pep_deformylase"/>
    <property type="match status" value="1"/>
</dbReference>
<dbReference type="Gene3D" id="3.90.45.10">
    <property type="entry name" value="Peptide deformylase"/>
    <property type="match status" value="1"/>
</dbReference>
<feature type="binding site" evidence="2">
    <location>
        <position position="101"/>
    </location>
    <ligand>
        <name>Fe cation</name>
        <dbReference type="ChEBI" id="CHEBI:24875"/>
    </ligand>
</feature>
<evidence type="ECO:0000256" key="1">
    <source>
        <dbReference type="ARBA" id="ARBA00010759"/>
    </source>
</evidence>
<comment type="catalytic activity">
    <reaction evidence="2">
        <text>N-terminal N-formyl-L-methionyl-[peptide] + H2O = N-terminal L-methionyl-[peptide] + formate</text>
        <dbReference type="Rhea" id="RHEA:24420"/>
        <dbReference type="Rhea" id="RHEA-COMP:10639"/>
        <dbReference type="Rhea" id="RHEA-COMP:10640"/>
        <dbReference type="ChEBI" id="CHEBI:15377"/>
        <dbReference type="ChEBI" id="CHEBI:15740"/>
        <dbReference type="ChEBI" id="CHEBI:49298"/>
        <dbReference type="ChEBI" id="CHEBI:64731"/>
        <dbReference type="EC" id="3.5.1.88"/>
    </reaction>
</comment>
<dbReference type="EC" id="3.5.1.88" evidence="2"/>
<evidence type="ECO:0000313" key="4">
    <source>
        <dbReference type="Proteomes" id="UP000034224"/>
    </source>
</evidence>
<name>A0A0G1Z787_9BACT</name>
<dbReference type="NCBIfam" id="TIGR00079">
    <property type="entry name" value="pept_deformyl"/>
    <property type="match status" value="1"/>
</dbReference>
<dbReference type="PANTHER" id="PTHR10458:SF22">
    <property type="entry name" value="PEPTIDE DEFORMYLASE"/>
    <property type="match status" value="1"/>
</dbReference>
<dbReference type="CDD" id="cd00487">
    <property type="entry name" value="Pep_deformylase"/>
    <property type="match status" value="1"/>
</dbReference>
<dbReference type="PIRSF" id="PIRSF004749">
    <property type="entry name" value="Pep_def"/>
    <property type="match status" value="1"/>
</dbReference>
<dbReference type="EMBL" id="LCQK01000003">
    <property type="protein sequence ID" value="KKW14794.1"/>
    <property type="molecule type" value="Genomic_DNA"/>
</dbReference>
<gene>
    <name evidence="2" type="primary">def</name>
    <name evidence="3" type="ORF">UY55_C0003G0010</name>
</gene>
<dbReference type="InterPro" id="IPR036821">
    <property type="entry name" value="Peptide_deformylase_sf"/>
</dbReference>
<dbReference type="PANTHER" id="PTHR10458">
    <property type="entry name" value="PEPTIDE DEFORMYLASE"/>
    <property type="match status" value="1"/>
</dbReference>
<keyword evidence="2" id="KW-0378">Hydrolase</keyword>
<comment type="cofactor">
    <cofactor evidence="2">
        <name>Fe(2+)</name>
        <dbReference type="ChEBI" id="CHEBI:29033"/>
    </cofactor>
    <text evidence="2">Binds 1 Fe(2+) ion.</text>
</comment>
<keyword evidence="2" id="KW-0479">Metal-binding</keyword>
<dbReference type="PRINTS" id="PR01576">
    <property type="entry name" value="PDEFORMYLASE"/>
</dbReference>
<feature type="active site" evidence="2">
    <location>
        <position position="144"/>
    </location>
</feature>
<keyword evidence="2" id="KW-0648">Protein biosynthesis</keyword>
<comment type="similarity">
    <text evidence="1 2">Belongs to the polypeptide deformylase family.</text>
</comment>
<dbReference type="GO" id="GO:0006412">
    <property type="term" value="P:translation"/>
    <property type="evidence" value="ECO:0007669"/>
    <property type="project" value="UniProtKB-UniRule"/>
</dbReference>
<dbReference type="NCBIfam" id="NF001159">
    <property type="entry name" value="PRK00150.1-3"/>
    <property type="match status" value="1"/>
</dbReference>
<dbReference type="GO" id="GO:0042586">
    <property type="term" value="F:peptide deformylase activity"/>
    <property type="evidence" value="ECO:0007669"/>
    <property type="project" value="UniProtKB-UniRule"/>
</dbReference>
<keyword evidence="2" id="KW-0408">Iron</keyword>